<dbReference type="SUPFAM" id="SSF55073">
    <property type="entry name" value="Nucleotide cyclase"/>
    <property type="match status" value="1"/>
</dbReference>
<dbReference type="Gene3D" id="3.40.50.2300">
    <property type="match status" value="2"/>
</dbReference>
<dbReference type="InterPro" id="IPR001828">
    <property type="entry name" value="ANF_lig-bd_rcpt"/>
</dbReference>
<evidence type="ECO:0000313" key="20">
    <source>
        <dbReference type="EMBL" id="QNG40943.1"/>
    </source>
</evidence>
<dbReference type="InterPro" id="IPR028082">
    <property type="entry name" value="Peripla_BP_I"/>
</dbReference>
<evidence type="ECO:0000256" key="2">
    <source>
        <dbReference type="ARBA" id="ARBA00012202"/>
    </source>
</evidence>
<evidence type="ECO:0000256" key="7">
    <source>
        <dbReference type="ARBA" id="ARBA00023134"/>
    </source>
</evidence>
<dbReference type="PROSITE" id="PS50125">
    <property type="entry name" value="GUANYLATE_CYCLASE_2"/>
    <property type="match status" value="1"/>
</dbReference>
<dbReference type="Pfam" id="PF01094">
    <property type="entry name" value="ANF_receptor"/>
    <property type="match status" value="1"/>
</dbReference>
<dbReference type="InterPro" id="IPR001170">
    <property type="entry name" value="ANPR/GUC"/>
</dbReference>
<dbReference type="PRINTS" id="PR00255">
    <property type="entry name" value="NATPEPTIDER"/>
</dbReference>
<dbReference type="FunFam" id="3.30.70.1230:FF:000004">
    <property type="entry name" value="Guanylate cyclase"/>
    <property type="match status" value="1"/>
</dbReference>
<dbReference type="GO" id="GO:0005525">
    <property type="term" value="F:GTP binding"/>
    <property type="evidence" value="ECO:0007669"/>
    <property type="project" value="UniProtKB-KW"/>
</dbReference>
<evidence type="ECO:0000256" key="9">
    <source>
        <dbReference type="ARBA" id="ARBA00023170"/>
    </source>
</evidence>
<dbReference type="PROSITE" id="PS50011">
    <property type="entry name" value="PROTEIN_KINASE_DOM"/>
    <property type="match status" value="1"/>
</dbReference>
<keyword evidence="3 16" id="KW-0812">Transmembrane</keyword>
<comment type="catalytic activity">
    <reaction evidence="14">
        <text>GTP = 3',5'-cyclic GMP + diphosphate</text>
        <dbReference type="Rhea" id="RHEA:13665"/>
        <dbReference type="ChEBI" id="CHEBI:33019"/>
        <dbReference type="ChEBI" id="CHEBI:37565"/>
        <dbReference type="ChEBI" id="CHEBI:57746"/>
        <dbReference type="EC" id="4.6.1.2"/>
    </reaction>
</comment>
<dbReference type="Pfam" id="PF07701">
    <property type="entry name" value="HNOBA"/>
    <property type="match status" value="1"/>
</dbReference>
<feature type="signal peptide" evidence="17">
    <location>
        <begin position="1"/>
        <end position="28"/>
    </location>
</feature>
<evidence type="ECO:0000256" key="4">
    <source>
        <dbReference type="ARBA" id="ARBA00022729"/>
    </source>
</evidence>
<evidence type="ECO:0000256" key="12">
    <source>
        <dbReference type="ARBA" id="ARBA00023293"/>
    </source>
</evidence>
<comment type="subcellular location">
    <subcellularLocation>
        <location evidence="1">Membrane</location>
        <topology evidence="1">Single-pass type I membrane protein</topology>
    </subcellularLocation>
</comment>
<evidence type="ECO:0000256" key="10">
    <source>
        <dbReference type="ARBA" id="ARBA00023180"/>
    </source>
</evidence>
<name>A0A7G7LKC6_9METZ</name>
<dbReference type="GO" id="GO:0004016">
    <property type="term" value="F:adenylate cyclase activity"/>
    <property type="evidence" value="ECO:0007669"/>
    <property type="project" value="TreeGrafter"/>
</dbReference>
<keyword evidence="4 17" id="KW-0732">Signal</keyword>
<evidence type="ECO:0000256" key="14">
    <source>
        <dbReference type="RuleBase" id="RU003431"/>
    </source>
</evidence>
<dbReference type="PANTHER" id="PTHR11920:SF496">
    <property type="entry name" value="GUANYLATE CYCLASE"/>
    <property type="match status" value="1"/>
</dbReference>
<evidence type="ECO:0000256" key="15">
    <source>
        <dbReference type="SAM" id="Coils"/>
    </source>
</evidence>
<sequence length="1072" mass="120854">MKGNTGRCTPMKFSIAAVIFMLLTVVLSDGLQKKAKANLKLGVLVPFNSLDSSVVDTAVNLALEDINADETLLSNYNITAEILDTRCTVNLGVAAALQLYRKNVSAFIGPQCDSVCEVLGYLSREWNLPMISYACESIILSNKLFYSTFSRTVGPVSQASVLYGGTLNYFKWKRAAILSSSDRSWQLTANSIIRVFYQFKLQVVSNRVFEPISSYYYFRRTLYDIIADIRKQTRVIIICASPPDVREILIIAKELRMLNGEFVFLTSKVRAADRFTNSSNYASLSFHNVSTSESIDEVFQGLMTLRIYVPPQKKANSSFSAFADRIRNRLNLSPNFRIDYYAATIYDAIYLYAYSAASALRNNQSAINNGTMLQNYIRNRHFQGASGEVRINKDGDRLAIWTIENFRGNQFYPVVDYYPWRPNITNALTVRNLNIIWPGNTTVVPVGHPQCGWHYELCQTNIIVGCCVTIGILLAIFLIFIYYKKVKYEDDVNKKSWEIKDNDLIPVHSKAARGSYLHLRMKTQNSATSIQSEARSLSSQASGPVAQIFTAIKVYKGEIVAVKEFLNPSAKTSLSRATLVKMKQLRDMQHNNVNTILGACIEKDRIRMVTSYCTKGSLQDVLENDNIKLDRNFKLSIATDLARGLHYIHGSPIQFHGNLKSSNVVIDSRWVCKLTDFGAFHVNFVSGHGENGDYAEYFKLLWTAPEHLNGKISGSAKGDIYSYGMILQEIALRGLPFCTINYTPQEIIELVLARADPPFRPQIPEGECSEDFQVLMQQCWRHDPLTRPTTQVIQKKLITMNNGRSINIMDNMVKMMEKYANDLEDLVADRTRELNEEKKKTDELLYRMLPRVVAEQLKKGLAVTAEYFEQVTIFFSDIVGFTSLAASSTPLQVVSLLNDLYTCFDQVADMYDVYKVETIGDAYMVVSGLPIRNGNRHAGEVGTFALDLLHIVRNFQIPHIPDKQLQLRIGIHSGPCVAGVVGLKMPRYCLFGDTVNYASRMESSGLALRIHVSPECYNILQQLGDYHLELRGKVTMKGKGTITTYFLNGKENFNKSMPDLSRAAGIEDHTFK</sequence>
<evidence type="ECO:0000256" key="13">
    <source>
        <dbReference type="RuleBase" id="RU000405"/>
    </source>
</evidence>
<dbReference type="PANTHER" id="PTHR11920">
    <property type="entry name" value="GUANYLYL CYCLASE"/>
    <property type="match status" value="1"/>
</dbReference>
<dbReference type="SUPFAM" id="SSF56112">
    <property type="entry name" value="Protein kinase-like (PK-like)"/>
    <property type="match status" value="1"/>
</dbReference>
<dbReference type="GO" id="GO:0005886">
    <property type="term" value="C:plasma membrane"/>
    <property type="evidence" value="ECO:0007669"/>
    <property type="project" value="TreeGrafter"/>
</dbReference>
<dbReference type="GO" id="GO:0035556">
    <property type="term" value="P:intracellular signal transduction"/>
    <property type="evidence" value="ECO:0007669"/>
    <property type="project" value="InterPro"/>
</dbReference>
<dbReference type="GO" id="GO:0007168">
    <property type="term" value="P:receptor guanylyl cyclase signaling pathway"/>
    <property type="evidence" value="ECO:0007669"/>
    <property type="project" value="TreeGrafter"/>
</dbReference>
<dbReference type="GO" id="GO:0005524">
    <property type="term" value="F:ATP binding"/>
    <property type="evidence" value="ECO:0007669"/>
    <property type="project" value="InterPro"/>
</dbReference>
<evidence type="ECO:0000256" key="6">
    <source>
        <dbReference type="ARBA" id="ARBA00022989"/>
    </source>
</evidence>
<evidence type="ECO:0000259" key="19">
    <source>
        <dbReference type="PROSITE" id="PS50125"/>
    </source>
</evidence>
<feature type="coiled-coil region" evidence="15">
    <location>
        <begin position="809"/>
        <end position="840"/>
    </location>
</feature>
<evidence type="ECO:0000256" key="3">
    <source>
        <dbReference type="ARBA" id="ARBA00022692"/>
    </source>
</evidence>
<dbReference type="SUPFAM" id="SSF53822">
    <property type="entry name" value="Periplasmic binding protein-like I"/>
    <property type="match status" value="1"/>
</dbReference>
<reference evidence="20" key="1">
    <citation type="journal article" date="2020" name="Sci. Rep.">
        <title>The diversification and lineage-specific expansion of nitric oxide signaling in Placozoa: insights in the evolution of gaseous transmission.</title>
        <authorList>
            <person name="Moroz L.L."/>
            <person name="Romanova D.Y."/>
            <person name="Nikitin M.A."/>
            <person name="Sohn D."/>
            <person name="Kohn A.B."/>
            <person name="Neveu E."/>
            <person name="Varoqueaux F."/>
            <person name="Fasshauer D."/>
        </authorList>
    </citation>
    <scope>NUCLEOTIDE SEQUENCE</scope>
</reference>
<feature type="domain" description="Guanylate cyclase" evidence="19">
    <location>
        <begin position="872"/>
        <end position="1002"/>
    </location>
</feature>
<dbReference type="Pfam" id="PF07714">
    <property type="entry name" value="PK_Tyr_Ser-Thr"/>
    <property type="match status" value="1"/>
</dbReference>
<comment type="similarity">
    <text evidence="13">Belongs to the adenylyl cyclase class-4/guanylyl cyclase family.</text>
</comment>
<protein>
    <recommendedName>
        <fullName evidence="2 14">Guanylate cyclase</fullName>
        <ecNumber evidence="2 14">4.6.1.2</ecNumber>
    </recommendedName>
</protein>
<dbReference type="InterPro" id="IPR011645">
    <property type="entry name" value="HNOB_dom_associated"/>
</dbReference>
<keyword evidence="10" id="KW-0325">Glycoprotein</keyword>
<keyword evidence="15" id="KW-0175">Coiled coil</keyword>
<feature type="transmembrane region" description="Helical" evidence="16">
    <location>
        <begin position="462"/>
        <end position="483"/>
    </location>
</feature>
<evidence type="ECO:0000259" key="18">
    <source>
        <dbReference type="PROSITE" id="PS50011"/>
    </source>
</evidence>
<keyword evidence="8 16" id="KW-0472">Membrane</keyword>
<dbReference type="GO" id="GO:0004383">
    <property type="term" value="F:guanylate cyclase activity"/>
    <property type="evidence" value="ECO:0007669"/>
    <property type="project" value="UniProtKB-EC"/>
</dbReference>
<dbReference type="InterPro" id="IPR018297">
    <property type="entry name" value="A/G_cyclase_CS"/>
</dbReference>
<dbReference type="Gene3D" id="1.10.510.10">
    <property type="entry name" value="Transferase(Phosphotransferase) domain 1"/>
    <property type="match status" value="1"/>
</dbReference>
<dbReference type="InterPro" id="IPR011009">
    <property type="entry name" value="Kinase-like_dom_sf"/>
</dbReference>
<dbReference type="AlphaFoldDB" id="A0A7G7LKC6"/>
<organism evidence="20">
    <name type="scientific">Placozoa sp. H4</name>
    <dbReference type="NCBI Taxonomy" id="1034858"/>
    <lineage>
        <taxon>Eukaryota</taxon>
        <taxon>Metazoa</taxon>
        <taxon>Placozoa</taxon>
    </lineage>
</organism>
<dbReference type="GO" id="GO:0004672">
    <property type="term" value="F:protein kinase activity"/>
    <property type="evidence" value="ECO:0007669"/>
    <property type="project" value="InterPro"/>
</dbReference>
<keyword evidence="6 16" id="KW-1133">Transmembrane helix</keyword>
<evidence type="ECO:0000256" key="5">
    <source>
        <dbReference type="ARBA" id="ARBA00022741"/>
    </source>
</evidence>
<keyword evidence="12 14" id="KW-0141">cGMP biosynthesis</keyword>
<proteinExistence type="evidence at transcript level"/>
<dbReference type="PROSITE" id="PS00452">
    <property type="entry name" value="GUANYLATE_CYCLASE_1"/>
    <property type="match status" value="1"/>
</dbReference>
<accession>A0A7G7LKC6</accession>
<evidence type="ECO:0000256" key="8">
    <source>
        <dbReference type="ARBA" id="ARBA00023136"/>
    </source>
</evidence>
<evidence type="ECO:0000256" key="1">
    <source>
        <dbReference type="ARBA" id="ARBA00004479"/>
    </source>
</evidence>
<feature type="chain" id="PRO_5028824089" description="Guanylate cyclase" evidence="17">
    <location>
        <begin position="29"/>
        <end position="1072"/>
    </location>
</feature>
<evidence type="ECO:0000256" key="16">
    <source>
        <dbReference type="SAM" id="Phobius"/>
    </source>
</evidence>
<feature type="domain" description="Protein kinase" evidence="18">
    <location>
        <begin position="534"/>
        <end position="800"/>
    </location>
</feature>
<dbReference type="Gene3D" id="3.30.70.1230">
    <property type="entry name" value="Nucleotide cyclase"/>
    <property type="match status" value="1"/>
</dbReference>
<dbReference type="GO" id="GO:0001653">
    <property type="term" value="F:peptide receptor activity"/>
    <property type="evidence" value="ECO:0007669"/>
    <property type="project" value="TreeGrafter"/>
</dbReference>
<dbReference type="EMBL" id="MT678098">
    <property type="protein sequence ID" value="QNG40943.1"/>
    <property type="molecule type" value="mRNA"/>
</dbReference>
<keyword evidence="7" id="KW-0342">GTP-binding</keyword>
<dbReference type="CDD" id="cd07302">
    <property type="entry name" value="CHD"/>
    <property type="match status" value="1"/>
</dbReference>
<dbReference type="InterPro" id="IPR000719">
    <property type="entry name" value="Prot_kinase_dom"/>
</dbReference>
<dbReference type="Pfam" id="PF00211">
    <property type="entry name" value="Guanylate_cyc"/>
    <property type="match status" value="1"/>
</dbReference>
<dbReference type="CDD" id="cd06352">
    <property type="entry name" value="PBP1_NPR_GC-like"/>
    <property type="match status" value="1"/>
</dbReference>
<dbReference type="InterPro" id="IPR001054">
    <property type="entry name" value="A/G_cyclase"/>
</dbReference>
<keyword evidence="9" id="KW-0675">Receptor</keyword>
<evidence type="ECO:0000256" key="11">
    <source>
        <dbReference type="ARBA" id="ARBA00023239"/>
    </source>
</evidence>
<dbReference type="InterPro" id="IPR029787">
    <property type="entry name" value="Nucleotide_cyclase"/>
</dbReference>
<keyword evidence="11 13" id="KW-0456">Lyase</keyword>
<dbReference type="SMART" id="SM00044">
    <property type="entry name" value="CYCc"/>
    <property type="match status" value="1"/>
</dbReference>
<dbReference type="InterPro" id="IPR050401">
    <property type="entry name" value="Cyclic_nucleotide_synthase"/>
</dbReference>
<dbReference type="EC" id="4.6.1.2" evidence="2 14"/>
<evidence type="ECO:0000256" key="17">
    <source>
        <dbReference type="SAM" id="SignalP"/>
    </source>
</evidence>
<keyword evidence="5" id="KW-0547">Nucleotide-binding</keyword>
<dbReference type="InterPro" id="IPR001245">
    <property type="entry name" value="Ser-Thr/Tyr_kinase_cat_dom"/>
</dbReference>